<dbReference type="EMBL" id="JACTUZ010000003">
    <property type="protein sequence ID" value="MBC9175674.1"/>
    <property type="molecule type" value="Genomic_DNA"/>
</dbReference>
<feature type="chain" id="PRO_5047327212" description="Lipoprotein SmpA/OmlA domain-containing protein" evidence="1">
    <location>
        <begin position="23"/>
        <end position="113"/>
    </location>
</feature>
<evidence type="ECO:0008006" key="4">
    <source>
        <dbReference type="Google" id="ProtNLM"/>
    </source>
</evidence>
<dbReference type="Proteomes" id="UP000603940">
    <property type="component" value="Unassembled WGS sequence"/>
</dbReference>
<sequence>MPRLPLSAASVLLLVLSGCATRAGFESRLAPYVGRSEGELVAALGVPVRVYQAGSRRFLQYERRKVVGEALGGWGWAGGYNVQTYSCDVTFEVADNVVHGFTSRGNDCVAPEI</sequence>
<reference evidence="2 3" key="1">
    <citation type="journal article" date="2009" name="Int. J. Syst. Evol. Microbiol.">
        <title>Transfer of Teichococcus ludipueritiae and Muricoccus roseus to the genus Roseomonas, as Roseomonas ludipueritiae comb. nov. and Roseomonas rosea comb. nov., respectively, and emended description of the genus Roseomonas.</title>
        <authorList>
            <person name="Sanchez-Porro C."/>
            <person name="Gallego V."/>
            <person name="Busse H.J."/>
            <person name="Kampfer P."/>
            <person name="Ventosa A."/>
        </authorList>
    </citation>
    <scope>NUCLEOTIDE SEQUENCE [LARGE SCALE GENOMIC DNA]</scope>
    <source>
        <strain evidence="2 3">DSM 14915</strain>
    </source>
</reference>
<name>A0ABR7R1S2_9PROT</name>
<gene>
    <name evidence="2" type="ORF">IBL25_01775</name>
</gene>
<evidence type="ECO:0000313" key="3">
    <source>
        <dbReference type="Proteomes" id="UP000603940"/>
    </source>
</evidence>
<comment type="caution">
    <text evidence="2">The sequence shown here is derived from an EMBL/GenBank/DDBJ whole genome shotgun (WGS) entry which is preliminary data.</text>
</comment>
<evidence type="ECO:0000313" key="2">
    <source>
        <dbReference type="EMBL" id="MBC9175674.1"/>
    </source>
</evidence>
<accession>A0ABR7R1S2</accession>
<dbReference type="RefSeq" id="WP_187776843.1">
    <property type="nucleotide sequence ID" value="NZ_JACTUZ010000003.1"/>
</dbReference>
<evidence type="ECO:0000256" key="1">
    <source>
        <dbReference type="SAM" id="SignalP"/>
    </source>
</evidence>
<dbReference type="PROSITE" id="PS51257">
    <property type="entry name" value="PROKAR_LIPOPROTEIN"/>
    <property type="match status" value="1"/>
</dbReference>
<organism evidence="2 3">
    <name type="scientific">Pseudoroseomonas ludipueritiae</name>
    <dbReference type="NCBI Taxonomy" id="198093"/>
    <lineage>
        <taxon>Bacteria</taxon>
        <taxon>Pseudomonadati</taxon>
        <taxon>Pseudomonadota</taxon>
        <taxon>Alphaproteobacteria</taxon>
        <taxon>Acetobacterales</taxon>
        <taxon>Acetobacteraceae</taxon>
        <taxon>Pseudoroseomonas</taxon>
    </lineage>
</organism>
<feature type="signal peptide" evidence="1">
    <location>
        <begin position="1"/>
        <end position="22"/>
    </location>
</feature>
<protein>
    <recommendedName>
        <fullName evidence="4">Lipoprotein SmpA/OmlA domain-containing protein</fullName>
    </recommendedName>
</protein>
<keyword evidence="1" id="KW-0732">Signal</keyword>
<proteinExistence type="predicted"/>
<keyword evidence="3" id="KW-1185">Reference proteome</keyword>